<dbReference type="SUPFAM" id="SSF53098">
    <property type="entry name" value="Ribonuclease H-like"/>
    <property type="match status" value="1"/>
</dbReference>
<dbReference type="NCBIfam" id="NF006602">
    <property type="entry name" value="PRK09146.1"/>
    <property type="match status" value="1"/>
</dbReference>
<evidence type="ECO:0000259" key="4">
    <source>
        <dbReference type="SMART" id="SM00479"/>
    </source>
</evidence>
<evidence type="ECO:0000256" key="2">
    <source>
        <dbReference type="ARBA" id="ARBA00022801"/>
    </source>
</evidence>
<keyword evidence="3 5" id="KW-0269">Exonuclease</keyword>
<dbReference type="Pfam" id="PF00929">
    <property type="entry name" value="RNase_T"/>
    <property type="match status" value="1"/>
</dbReference>
<dbReference type="InterPro" id="IPR012337">
    <property type="entry name" value="RNaseH-like_sf"/>
</dbReference>
<comment type="caution">
    <text evidence="5">The sequence shown here is derived from an EMBL/GenBank/DDBJ whole genome shotgun (WGS) entry which is preliminary data.</text>
</comment>
<dbReference type="InterPro" id="IPR013520">
    <property type="entry name" value="Ribonucl_H"/>
</dbReference>
<evidence type="ECO:0000256" key="1">
    <source>
        <dbReference type="ARBA" id="ARBA00022722"/>
    </source>
</evidence>
<proteinExistence type="predicted"/>
<keyword evidence="1" id="KW-0540">Nuclease</keyword>
<keyword evidence="6" id="KW-1185">Reference proteome</keyword>
<keyword evidence="2" id="KW-0378">Hydrolase</keyword>
<dbReference type="Proteomes" id="UP001589628">
    <property type="component" value="Unassembled WGS sequence"/>
</dbReference>
<sequence>MLHIGLTQTKQTQYDWPTHYQERAQQALPAPLKDFYQAGCVSANTPINHTPLLALDIETTGLNAKEDAIVSIGLIPFDLQRIYCRQAQHWLLQPDRPLTASSVVIHGLTHSDLASAPQAEQVLEQLLPLLSGKLVVVHYKRIEREFLAEAAKRLWQSELSFPVIDTLELEARLHRKPLSLWQRLRGQQPLSVRLAASRARYHLPPYQQHHALTDALATAELLQAQISHHFDQHTPVQALWG</sequence>
<dbReference type="CDD" id="cd06127">
    <property type="entry name" value="DEDDh"/>
    <property type="match status" value="1"/>
</dbReference>
<evidence type="ECO:0000256" key="3">
    <source>
        <dbReference type="ARBA" id="ARBA00022839"/>
    </source>
</evidence>
<dbReference type="RefSeq" id="WP_081414455.1">
    <property type="nucleotide sequence ID" value="NZ_JBHLZN010000001.1"/>
</dbReference>
<name>A0ABV5Z8C5_9GAMM</name>
<protein>
    <submittedName>
        <fullName evidence="5">3'-5' exonuclease</fullName>
    </submittedName>
</protein>
<dbReference type="Gene3D" id="3.30.420.10">
    <property type="entry name" value="Ribonuclease H-like superfamily/Ribonuclease H"/>
    <property type="match status" value="1"/>
</dbReference>
<dbReference type="InterPro" id="IPR036397">
    <property type="entry name" value="RNaseH_sf"/>
</dbReference>
<dbReference type="GO" id="GO:0004527">
    <property type="term" value="F:exonuclease activity"/>
    <property type="evidence" value="ECO:0007669"/>
    <property type="project" value="UniProtKB-KW"/>
</dbReference>
<feature type="domain" description="Exonuclease" evidence="4">
    <location>
        <begin position="51"/>
        <end position="231"/>
    </location>
</feature>
<accession>A0ABV5Z8C5</accession>
<organism evidence="5 6">
    <name type="scientific">Balneatrix alpica</name>
    <dbReference type="NCBI Taxonomy" id="75684"/>
    <lineage>
        <taxon>Bacteria</taxon>
        <taxon>Pseudomonadati</taxon>
        <taxon>Pseudomonadota</taxon>
        <taxon>Gammaproteobacteria</taxon>
        <taxon>Oceanospirillales</taxon>
        <taxon>Balneatrichaceae</taxon>
        <taxon>Balneatrix</taxon>
    </lineage>
</organism>
<dbReference type="PANTHER" id="PTHR30231">
    <property type="entry name" value="DNA POLYMERASE III SUBUNIT EPSILON"/>
    <property type="match status" value="1"/>
</dbReference>
<reference evidence="5 6" key="1">
    <citation type="submission" date="2024-09" db="EMBL/GenBank/DDBJ databases">
        <authorList>
            <person name="Sun Q."/>
            <person name="Mori K."/>
        </authorList>
    </citation>
    <scope>NUCLEOTIDE SEQUENCE [LARGE SCALE GENOMIC DNA]</scope>
    <source>
        <strain evidence="5 6">ATCC 51285</strain>
    </source>
</reference>
<dbReference type="EMBL" id="JBHLZN010000001">
    <property type="protein sequence ID" value="MFB9885497.1"/>
    <property type="molecule type" value="Genomic_DNA"/>
</dbReference>
<evidence type="ECO:0000313" key="6">
    <source>
        <dbReference type="Proteomes" id="UP001589628"/>
    </source>
</evidence>
<gene>
    <name evidence="5" type="ORF">ACFFLH_03620</name>
</gene>
<dbReference type="SMART" id="SM00479">
    <property type="entry name" value="EXOIII"/>
    <property type="match status" value="1"/>
</dbReference>
<dbReference type="PANTHER" id="PTHR30231:SF4">
    <property type="entry name" value="PROTEIN NEN2"/>
    <property type="match status" value="1"/>
</dbReference>
<evidence type="ECO:0000313" key="5">
    <source>
        <dbReference type="EMBL" id="MFB9885497.1"/>
    </source>
</evidence>